<dbReference type="PANTHER" id="PTHR23185:SF0">
    <property type="entry name" value="PROTEIN VIRILIZER HOMOLOG"/>
    <property type="match status" value="1"/>
</dbReference>
<evidence type="ECO:0000313" key="1">
    <source>
        <dbReference type="Proteomes" id="UP000515124"/>
    </source>
</evidence>
<dbReference type="GeneID" id="110748419"/>
<organism evidence="1 2">
    <name type="scientific">Prunus avium</name>
    <name type="common">Cherry</name>
    <name type="synonym">Cerasus avium</name>
    <dbReference type="NCBI Taxonomy" id="42229"/>
    <lineage>
        <taxon>Eukaryota</taxon>
        <taxon>Viridiplantae</taxon>
        <taxon>Streptophyta</taxon>
        <taxon>Embryophyta</taxon>
        <taxon>Tracheophyta</taxon>
        <taxon>Spermatophyta</taxon>
        <taxon>Magnoliopsida</taxon>
        <taxon>eudicotyledons</taxon>
        <taxon>Gunneridae</taxon>
        <taxon>Pentapetalae</taxon>
        <taxon>rosids</taxon>
        <taxon>fabids</taxon>
        <taxon>Rosales</taxon>
        <taxon>Rosaceae</taxon>
        <taxon>Amygdaloideae</taxon>
        <taxon>Amygdaleae</taxon>
        <taxon>Prunus</taxon>
    </lineage>
</organism>
<sequence>MELHRALHSSSPGSNRKDAPTRLLEWIDAGVIYHKNGATGLIRYAAVLASGGDAHLTSTIPLVSDLADVENVIGDSSGGSDANVMENLGKFISDKSFDGVILRDSSVAQLTTAFRILAFISENSTVAATLYDEGVIAIIYAVLVNCRFMLERSSNSYDYLVDEGTECNSTSDLLLERNREQSLVDLVVPTLVLLINLLQKLQ</sequence>
<reference evidence="2" key="1">
    <citation type="submission" date="2025-08" db="UniProtKB">
        <authorList>
            <consortium name="RefSeq"/>
        </authorList>
    </citation>
    <scope>IDENTIFICATION</scope>
</reference>
<accession>A0A6P5RNB4</accession>
<dbReference type="Proteomes" id="UP000515124">
    <property type="component" value="Unplaced"/>
</dbReference>
<proteinExistence type="predicted"/>
<dbReference type="RefSeq" id="XP_021804092.1">
    <property type="nucleotide sequence ID" value="XM_021948400.1"/>
</dbReference>
<dbReference type="PANTHER" id="PTHR23185">
    <property type="entry name" value="PROTEIN VIRILIZER HOMOLOG"/>
    <property type="match status" value="1"/>
</dbReference>
<protein>
    <submittedName>
        <fullName evidence="2">Uncharacterized protein LOC110748419</fullName>
    </submittedName>
</protein>
<gene>
    <name evidence="2" type="primary">LOC110748419</name>
</gene>
<dbReference type="GO" id="GO:0036396">
    <property type="term" value="C:RNA N6-methyladenosine methyltransferase complex"/>
    <property type="evidence" value="ECO:0007669"/>
    <property type="project" value="TreeGrafter"/>
</dbReference>
<dbReference type="KEGG" id="pavi:110748419"/>
<name>A0A6P5RNB4_PRUAV</name>
<feature type="non-terminal residue" evidence="2">
    <location>
        <position position="202"/>
    </location>
</feature>
<dbReference type="GO" id="GO:0003723">
    <property type="term" value="F:RNA binding"/>
    <property type="evidence" value="ECO:0007669"/>
    <property type="project" value="TreeGrafter"/>
</dbReference>
<dbReference type="AlphaFoldDB" id="A0A6P5RNB4"/>
<keyword evidence="1" id="KW-1185">Reference proteome</keyword>
<dbReference type="InterPro" id="IPR026736">
    <property type="entry name" value="Virilizer"/>
</dbReference>
<evidence type="ECO:0000313" key="2">
    <source>
        <dbReference type="RefSeq" id="XP_021804092.1"/>
    </source>
</evidence>